<keyword evidence="5 13" id="KW-0444">Lipid biosynthesis</keyword>
<gene>
    <name evidence="13 14" type="primary">lpxK</name>
    <name evidence="14" type="ORF">GCM10009069_14900</name>
</gene>
<evidence type="ECO:0000256" key="10">
    <source>
        <dbReference type="ARBA" id="ARBA00022840"/>
    </source>
</evidence>
<dbReference type="AlphaFoldDB" id="A0A8J3CPY7"/>
<dbReference type="GO" id="GO:0009029">
    <property type="term" value="F:lipid-A 4'-kinase activity"/>
    <property type="evidence" value="ECO:0007669"/>
    <property type="project" value="UniProtKB-UniRule"/>
</dbReference>
<dbReference type="GO" id="GO:0009244">
    <property type="term" value="P:lipopolysaccharide core region biosynthetic process"/>
    <property type="evidence" value="ECO:0007669"/>
    <property type="project" value="TreeGrafter"/>
</dbReference>
<evidence type="ECO:0000256" key="6">
    <source>
        <dbReference type="ARBA" id="ARBA00022556"/>
    </source>
</evidence>
<dbReference type="InterPro" id="IPR027417">
    <property type="entry name" value="P-loop_NTPase"/>
</dbReference>
<evidence type="ECO:0000256" key="5">
    <source>
        <dbReference type="ARBA" id="ARBA00022516"/>
    </source>
</evidence>
<evidence type="ECO:0000256" key="4">
    <source>
        <dbReference type="ARBA" id="ARBA00016436"/>
    </source>
</evidence>
<dbReference type="Proteomes" id="UP000634004">
    <property type="component" value="Unassembled WGS sequence"/>
</dbReference>
<evidence type="ECO:0000256" key="11">
    <source>
        <dbReference type="ARBA" id="ARBA00023098"/>
    </source>
</evidence>
<keyword evidence="8 13" id="KW-0547">Nucleotide-binding</keyword>
<keyword evidence="7 13" id="KW-0808">Transferase</keyword>
<reference evidence="14" key="1">
    <citation type="journal article" date="2014" name="Int. J. Syst. Evol. Microbiol.">
        <title>Complete genome sequence of Corynebacterium casei LMG S-19264T (=DSM 44701T), isolated from a smear-ripened cheese.</title>
        <authorList>
            <consortium name="US DOE Joint Genome Institute (JGI-PGF)"/>
            <person name="Walter F."/>
            <person name="Albersmeier A."/>
            <person name="Kalinowski J."/>
            <person name="Ruckert C."/>
        </authorList>
    </citation>
    <scope>NUCLEOTIDE SEQUENCE</scope>
    <source>
        <strain evidence="14">KCTC 32513</strain>
    </source>
</reference>
<evidence type="ECO:0000256" key="12">
    <source>
        <dbReference type="ARBA" id="ARBA00029757"/>
    </source>
</evidence>
<dbReference type="SUPFAM" id="SSF52540">
    <property type="entry name" value="P-loop containing nucleoside triphosphate hydrolases"/>
    <property type="match status" value="1"/>
</dbReference>
<protein>
    <recommendedName>
        <fullName evidence="4 13">Tetraacyldisaccharide 4'-kinase</fullName>
        <ecNumber evidence="3 13">2.7.1.130</ecNumber>
    </recommendedName>
    <alternativeName>
        <fullName evidence="12 13">Lipid A 4'-kinase</fullName>
    </alternativeName>
</protein>
<evidence type="ECO:0000313" key="15">
    <source>
        <dbReference type="Proteomes" id="UP000634004"/>
    </source>
</evidence>
<dbReference type="RefSeq" id="WP_189497025.1">
    <property type="nucleotide sequence ID" value="NZ_BMZH01000005.1"/>
</dbReference>
<dbReference type="InterPro" id="IPR003758">
    <property type="entry name" value="LpxK"/>
</dbReference>
<evidence type="ECO:0000256" key="1">
    <source>
        <dbReference type="ARBA" id="ARBA00002274"/>
    </source>
</evidence>
<evidence type="ECO:0000313" key="14">
    <source>
        <dbReference type="EMBL" id="GHA92875.1"/>
    </source>
</evidence>
<dbReference type="GO" id="GO:0005886">
    <property type="term" value="C:plasma membrane"/>
    <property type="evidence" value="ECO:0007669"/>
    <property type="project" value="TreeGrafter"/>
</dbReference>
<evidence type="ECO:0000256" key="8">
    <source>
        <dbReference type="ARBA" id="ARBA00022741"/>
    </source>
</evidence>
<dbReference type="UniPathway" id="UPA00359">
    <property type="reaction ID" value="UER00482"/>
</dbReference>
<comment type="function">
    <text evidence="1 13">Transfers the gamma-phosphate of ATP to the 4'-position of a tetraacyldisaccharide 1-phosphate intermediate (termed DS-1-P) to form tetraacyldisaccharide 1,4'-bis-phosphate (lipid IVA).</text>
</comment>
<reference evidence="14" key="2">
    <citation type="submission" date="2020-09" db="EMBL/GenBank/DDBJ databases">
        <authorList>
            <person name="Sun Q."/>
            <person name="Kim S."/>
        </authorList>
    </citation>
    <scope>NUCLEOTIDE SEQUENCE</scope>
    <source>
        <strain evidence="14">KCTC 32513</strain>
    </source>
</reference>
<keyword evidence="11 13" id="KW-0443">Lipid metabolism</keyword>
<comment type="pathway">
    <text evidence="2 13">Glycolipid biosynthesis; lipid IV(A) biosynthesis; lipid IV(A) from (3R)-3-hydroxytetradecanoyl-[acyl-carrier-protein] and UDP-N-acetyl-alpha-D-glucosamine: step 6/6.</text>
</comment>
<sequence length="338" mass="36741">MRPPEFWNIRQGRDSAPMIRTVLRPLGALYAWGGRRRRNRTTPLDPGVPVICVGNATLGGTGKTPVTIYLLKSLRRMGVNAHGLSRGYGGQLKGPIAVNPQHTAEDVGDEPLLIARSGPVWIAAARDEGAVAAVSEGADAIIMDDGHQNPLLEKTLSLLVVDAEVGFGNGCVFPAGPLREPLDDALSRTDAVILMKPSADYDIDQHLADQLEGHVVIPAFLAAKESPPPGRLYAFAGIGRPNKFFDQLRRMGGELVEEVPFADHHTFTDTEIEGLFVLASEYNATLITTEKDHVRLPSGYRRGIHAFPVEVQFEDELTLRRLLHPIINAAASHPSKPK</sequence>
<dbReference type="HAMAP" id="MF_00409">
    <property type="entry name" value="LpxK"/>
    <property type="match status" value="1"/>
</dbReference>
<keyword evidence="9 13" id="KW-0418">Kinase</keyword>
<evidence type="ECO:0000256" key="13">
    <source>
        <dbReference type="HAMAP-Rule" id="MF_00409"/>
    </source>
</evidence>
<comment type="catalytic activity">
    <reaction evidence="13">
        <text>a lipid A disaccharide + ATP = a lipid IVA + ADP + H(+)</text>
        <dbReference type="Rhea" id="RHEA:67840"/>
        <dbReference type="ChEBI" id="CHEBI:15378"/>
        <dbReference type="ChEBI" id="CHEBI:30616"/>
        <dbReference type="ChEBI" id="CHEBI:176343"/>
        <dbReference type="ChEBI" id="CHEBI:176425"/>
        <dbReference type="ChEBI" id="CHEBI:456216"/>
        <dbReference type="EC" id="2.7.1.130"/>
    </reaction>
</comment>
<accession>A0A8J3CPY7</accession>
<keyword evidence="15" id="KW-1185">Reference proteome</keyword>
<feature type="binding site" evidence="13">
    <location>
        <begin position="57"/>
        <end position="64"/>
    </location>
    <ligand>
        <name>ATP</name>
        <dbReference type="ChEBI" id="CHEBI:30616"/>
    </ligand>
</feature>
<name>A0A8J3CPY7_9PROT</name>
<dbReference type="Pfam" id="PF02606">
    <property type="entry name" value="LpxK"/>
    <property type="match status" value="1"/>
</dbReference>
<evidence type="ECO:0000256" key="7">
    <source>
        <dbReference type="ARBA" id="ARBA00022679"/>
    </source>
</evidence>
<comment type="caution">
    <text evidence="14">The sequence shown here is derived from an EMBL/GenBank/DDBJ whole genome shotgun (WGS) entry which is preliminary data.</text>
</comment>
<dbReference type="PANTHER" id="PTHR42724:SF1">
    <property type="entry name" value="TETRAACYLDISACCHARIDE 4'-KINASE, MITOCHONDRIAL-RELATED"/>
    <property type="match status" value="1"/>
</dbReference>
<dbReference type="PANTHER" id="PTHR42724">
    <property type="entry name" value="TETRAACYLDISACCHARIDE 4'-KINASE"/>
    <property type="match status" value="1"/>
</dbReference>
<dbReference type="GO" id="GO:0005524">
    <property type="term" value="F:ATP binding"/>
    <property type="evidence" value="ECO:0007669"/>
    <property type="project" value="UniProtKB-UniRule"/>
</dbReference>
<evidence type="ECO:0000256" key="9">
    <source>
        <dbReference type="ARBA" id="ARBA00022777"/>
    </source>
</evidence>
<keyword evidence="6 13" id="KW-0441">Lipid A biosynthesis</keyword>
<comment type="similarity">
    <text evidence="13">Belongs to the LpxK family.</text>
</comment>
<dbReference type="NCBIfam" id="TIGR00682">
    <property type="entry name" value="lpxK"/>
    <property type="match status" value="1"/>
</dbReference>
<keyword evidence="10 13" id="KW-0067">ATP-binding</keyword>
<dbReference type="GO" id="GO:0009245">
    <property type="term" value="P:lipid A biosynthetic process"/>
    <property type="evidence" value="ECO:0007669"/>
    <property type="project" value="UniProtKB-UniRule"/>
</dbReference>
<organism evidence="14 15">
    <name type="scientific">Algimonas arctica</name>
    <dbReference type="NCBI Taxonomy" id="1479486"/>
    <lineage>
        <taxon>Bacteria</taxon>
        <taxon>Pseudomonadati</taxon>
        <taxon>Pseudomonadota</taxon>
        <taxon>Alphaproteobacteria</taxon>
        <taxon>Maricaulales</taxon>
        <taxon>Robiginitomaculaceae</taxon>
        <taxon>Algimonas</taxon>
    </lineage>
</organism>
<dbReference type="EMBL" id="BMZH01000005">
    <property type="protein sequence ID" value="GHA92875.1"/>
    <property type="molecule type" value="Genomic_DNA"/>
</dbReference>
<evidence type="ECO:0000256" key="2">
    <source>
        <dbReference type="ARBA" id="ARBA00004870"/>
    </source>
</evidence>
<dbReference type="EC" id="2.7.1.130" evidence="3 13"/>
<proteinExistence type="inferred from homology"/>
<evidence type="ECO:0000256" key="3">
    <source>
        <dbReference type="ARBA" id="ARBA00012071"/>
    </source>
</evidence>